<proteinExistence type="predicted"/>
<sequence>MPITLLHWMVIGIYTAIFIIIVIFFEIRLNYIHRRHIDKISPIGEDGLRKLDRRLKIIVRIIFIILYIISLSLIFAIL</sequence>
<comment type="caution">
    <text evidence="2">The sequence shown here is derived from an EMBL/GenBank/DDBJ whole genome shotgun (WGS) entry which is preliminary data.</text>
</comment>
<name>K1XZG8_9BACT</name>
<dbReference type="EMBL" id="AMFJ01034074">
    <property type="protein sequence ID" value="EKD30371.1"/>
    <property type="molecule type" value="Genomic_DNA"/>
</dbReference>
<evidence type="ECO:0000256" key="1">
    <source>
        <dbReference type="SAM" id="Phobius"/>
    </source>
</evidence>
<dbReference type="AlphaFoldDB" id="K1XZG8"/>
<organism evidence="2">
    <name type="scientific">uncultured bacterium</name>
    <name type="common">gcode 4</name>
    <dbReference type="NCBI Taxonomy" id="1234023"/>
    <lineage>
        <taxon>Bacteria</taxon>
        <taxon>environmental samples</taxon>
    </lineage>
</organism>
<feature type="transmembrane region" description="Helical" evidence="1">
    <location>
        <begin position="57"/>
        <end position="77"/>
    </location>
</feature>
<keyword evidence="1" id="KW-0472">Membrane</keyword>
<evidence type="ECO:0000313" key="2">
    <source>
        <dbReference type="EMBL" id="EKD30371.1"/>
    </source>
</evidence>
<gene>
    <name evidence="2" type="ORF">ACD_78C00074G0005</name>
</gene>
<reference evidence="2" key="1">
    <citation type="journal article" date="2012" name="Science">
        <title>Fermentation, hydrogen, and sulfur metabolism in multiple uncultivated bacterial phyla.</title>
        <authorList>
            <person name="Wrighton K.C."/>
            <person name="Thomas B.C."/>
            <person name="Sharon I."/>
            <person name="Miller C.S."/>
            <person name="Castelle C.J."/>
            <person name="VerBerkmoes N.C."/>
            <person name="Wilkins M.J."/>
            <person name="Hettich R.L."/>
            <person name="Lipton M.S."/>
            <person name="Williams K.H."/>
            <person name="Long P.E."/>
            <person name="Banfield J.F."/>
        </authorList>
    </citation>
    <scope>NUCLEOTIDE SEQUENCE [LARGE SCALE GENOMIC DNA]</scope>
</reference>
<keyword evidence="1" id="KW-1133">Transmembrane helix</keyword>
<accession>K1XZG8</accession>
<protein>
    <submittedName>
        <fullName evidence="2">Uncharacterized protein</fullName>
    </submittedName>
</protein>
<feature type="transmembrane region" description="Helical" evidence="1">
    <location>
        <begin position="6"/>
        <end position="25"/>
    </location>
</feature>
<keyword evidence="1" id="KW-0812">Transmembrane</keyword>